<proteinExistence type="predicted"/>
<accession>A0ABR4GGN4</accession>
<dbReference type="EMBL" id="JBFTWV010000014">
    <property type="protein sequence ID" value="KAL2798214.1"/>
    <property type="molecule type" value="Genomic_DNA"/>
</dbReference>
<dbReference type="Proteomes" id="UP001610563">
    <property type="component" value="Unassembled WGS sequence"/>
</dbReference>
<sequence>MSSTIEGRDDRAREDDPDLGPADDEEEQLPEASNGVNGDGTREQGLKDNSMAHIEEDIPDLAGQDHTSIGLPESPLVAQLGSSDSVDEIGSNPDDTPSLRVC</sequence>
<gene>
    <name evidence="2" type="ORF">BJX66DRAFT_54442</name>
</gene>
<reference evidence="2 3" key="1">
    <citation type="submission" date="2024-07" db="EMBL/GenBank/DDBJ databases">
        <title>Section-level genome sequencing and comparative genomics of Aspergillus sections Usti and Cavernicolus.</title>
        <authorList>
            <consortium name="Lawrence Berkeley National Laboratory"/>
            <person name="Nybo J.L."/>
            <person name="Vesth T.C."/>
            <person name="Theobald S."/>
            <person name="Frisvad J.C."/>
            <person name="Larsen T.O."/>
            <person name="Kjaerboelling I."/>
            <person name="Rothschild-Mancinelli K."/>
            <person name="Lyhne E.K."/>
            <person name="Kogle M.E."/>
            <person name="Barry K."/>
            <person name="Clum A."/>
            <person name="Na H."/>
            <person name="Ledsgaard L."/>
            <person name="Lin J."/>
            <person name="Lipzen A."/>
            <person name="Kuo A."/>
            <person name="Riley R."/>
            <person name="Mondo S."/>
            <person name="Labutti K."/>
            <person name="Haridas S."/>
            <person name="Pangalinan J."/>
            <person name="Salamov A.A."/>
            <person name="Simmons B.A."/>
            <person name="Magnuson J.K."/>
            <person name="Chen J."/>
            <person name="Drula E."/>
            <person name="Henrissat B."/>
            <person name="Wiebenga A."/>
            <person name="Lubbers R.J."/>
            <person name="Gomes A.C."/>
            <person name="Makela M.R."/>
            <person name="Stajich J."/>
            <person name="Grigoriev I.V."/>
            <person name="Mortensen U.H."/>
            <person name="De Vries R.P."/>
            <person name="Baker S.E."/>
            <person name="Andersen M.R."/>
        </authorList>
    </citation>
    <scope>NUCLEOTIDE SEQUENCE [LARGE SCALE GENOMIC DNA]</scope>
    <source>
        <strain evidence="2 3">CBS 209.92</strain>
    </source>
</reference>
<feature type="region of interest" description="Disordered" evidence="1">
    <location>
        <begin position="1"/>
        <end position="102"/>
    </location>
</feature>
<evidence type="ECO:0000313" key="2">
    <source>
        <dbReference type="EMBL" id="KAL2798214.1"/>
    </source>
</evidence>
<comment type="caution">
    <text evidence="2">The sequence shown here is derived from an EMBL/GenBank/DDBJ whole genome shotgun (WGS) entry which is preliminary data.</text>
</comment>
<feature type="compositionally biased region" description="Acidic residues" evidence="1">
    <location>
        <begin position="15"/>
        <end position="29"/>
    </location>
</feature>
<feature type="compositionally biased region" description="Basic and acidic residues" evidence="1">
    <location>
        <begin position="1"/>
        <end position="14"/>
    </location>
</feature>
<evidence type="ECO:0000256" key="1">
    <source>
        <dbReference type="SAM" id="MobiDB-lite"/>
    </source>
</evidence>
<keyword evidence="3" id="KW-1185">Reference proteome</keyword>
<organism evidence="2 3">
    <name type="scientific">Aspergillus keveii</name>
    <dbReference type="NCBI Taxonomy" id="714993"/>
    <lineage>
        <taxon>Eukaryota</taxon>
        <taxon>Fungi</taxon>
        <taxon>Dikarya</taxon>
        <taxon>Ascomycota</taxon>
        <taxon>Pezizomycotina</taxon>
        <taxon>Eurotiomycetes</taxon>
        <taxon>Eurotiomycetidae</taxon>
        <taxon>Eurotiales</taxon>
        <taxon>Aspergillaceae</taxon>
        <taxon>Aspergillus</taxon>
        <taxon>Aspergillus subgen. Nidulantes</taxon>
    </lineage>
</organism>
<protein>
    <submittedName>
        <fullName evidence="2">Uncharacterized protein</fullName>
    </submittedName>
</protein>
<evidence type="ECO:0000313" key="3">
    <source>
        <dbReference type="Proteomes" id="UP001610563"/>
    </source>
</evidence>
<name>A0ABR4GGN4_9EURO</name>